<dbReference type="AlphaFoldDB" id="A0A8H3YJZ1"/>
<dbReference type="EMBL" id="WNWQ01002152">
    <property type="protein sequence ID" value="KAE9961197.1"/>
    <property type="molecule type" value="Genomic_DNA"/>
</dbReference>
<evidence type="ECO:0000313" key="2">
    <source>
        <dbReference type="EMBL" id="KAE9961197.1"/>
    </source>
</evidence>
<evidence type="ECO:0000313" key="3">
    <source>
        <dbReference type="Proteomes" id="UP000433883"/>
    </source>
</evidence>
<organism evidence="2 3">
    <name type="scientific">Venturia inaequalis</name>
    <name type="common">Apple scab fungus</name>
    <dbReference type="NCBI Taxonomy" id="5025"/>
    <lineage>
        <taxon>Eukaryota</taxon>
        <taxon>Fungi</taxon>
        <taxon>Dikarya</taxon>
        <taxon>Ascomycota</taxon>
        <taxon>Pezizomycotina</taxon>
        <taxon>Dothideomycetes</taxon>
        <taxon>Pleosporomycetidae</taxon>
        <taxon>Venturiales</taxon>
        <taxon>Venturiaceae</taxon>
        <taxon>Venturia</taxon>
    </lineage>
</organism>
<name>A0A8H3YJZ1_VENIN</name>
<gene>
    <name evidence="2" type="ORF">BLS_003291</name>
</gene>
<dbReference type="Proteomes" id="UP000433883">
    <property type="component" value="Unassembled WGS sequence"/>
</dbReference>
<evidence type="ECO:0000256" key="1">
    <source>
        <dbReference type="SAM" id="SignalP"/>
    </source>
</evidence>
<feature type="signal peptide" evidence="1">
    <location>
        <begin position="1"/>
        <end position="17"/>
    </location>
</feature>
<keyword evidence="1" id="KW-0732">Signal</keyword>
<protein>
    <submittedName>
        <fullName evidence="2">Uncharacterized protein</fullName>
    </submittedName>
</protein>
<proteinExistence type="predicted"/>
<sequence>MRFHAATILAFTAIAQGSPVPSSGEASLKALNNAIAKRSEPLVGHFVARGLEVPACSPPEASDMSEAALVKRAYCEYIKEKVDLETSEDLVQRAVARDLGDFDIFEKRFQPYFKQFII</sequence>
<reference evidence="2 3" key="1">
    <citation type="submission" date="2019-11" db="EMBL/GenBank/DDBJ databases">
        <title>Venturia inaequalis Genome Resource.</title>
        <authorList>
            <person name="Lichtner F.J."/>
        </authorList>
    </citation>
    <scope>NUCLEOTIDE SEQUENCE [LARGE SCALE GENOMIC DNA]</scope>
    <source>
        <strain evidence="2">Bline_iso_100314</strain>
    </source>
</reference>
<comment type="caution">
    <text evidence="2">The sequence shown here is derived from an EMBL/GenBank/DDBJ whole genome shotgun (WGS) entry which is preliminary data.</text>
</comment>
<feature type="chain" id="PRO_5034867844" evidence="1">
    <location>
        <begin position="18"/>
        <end position="118"/>
    </location>
</feature>
<accession>A0A8H3YJZ1</accession>